<name>A0A0A8XUT3_ARUDO</name>
<proteinExistence type="predicted"/>
<sequence length="81" mass="9115">MGILNHQLQNFHFVGVPSHYAPFKAPRTADNGSFSPSLVETTTHIHQQRHNMPRRPLAWTVAMKSLGLTNKSFGHQKKILG</sequence>
<dbReference type="EMBL" id="GBRH01282423">
    <property type="protein sequence ID" value="JAD15472.1"/>
    <property type="molecule type" value="Transcribed_RNA"/>
</dbReference>
<protein>
    <submittedName>
        <fullName evidence="1">Uncharacterized protein</fullName>
    </submittedName>
</protein>
<reference evidence="1" key="2">
    <citation type="journal article" date="2015" name="Data Brief">
        <title>Shoot transcriptome of the giant reed, Arundo donax.</title>
        <authorList>
            <person name="Barrero R.A."/>
            <person name="Guerrero F.D."/>
            <person name="Moolhuijzen P."/>
            <person name="Goolsby J.A."/>
            <person name="Tidwell J."/>
            <person name="Bellgard S.E."/>
            <person name="Bellgard M.I."/>
        </authorList>
    </citation>
    <scope>NUCLEOTIDE SEQUENCE</scope>
    <source>
        <tissue evidence="1">Shoot tissue taken approximately 20 cm above the soil surface</tissue>
    </source>
</reference>
<organism evidence="1">
    <name type="scientific">Arundo donax</name>
    <name type="common">Giant reed</name>
    <name type="synonym">Donax arundinaceus</name>
    <dbReference type="NCBI Taxonomy" id="35708"/>
    <lineage>
        <taxon>Eukaryota</taxon>
        <taxon>Viridiplantae</taxon>
        <taxon>Streptophyta</taxon>
        <taxon>Embryophyta</taxon>
        <taxon>Tracheophyta</taxon>
        <taxon>Spermatophyta</taxon>
        <taxon>Magnoliopsida</taxon>
        <taxon>Liliopsida</taxon>
        <taxon>Poales</taxon>
        <taxon>Poaceae</taxon>
        <taxon>PACMAD clade</taxon>
        <taxon>Arundinoideae</taxon>
        <taxon>Arundineae</taxon>
        <taxon>Arundo</taxon>
    </lineage>
</organism>
<evidence type="ECO:0000313" key="1">
    <source>
        <dbReference type="EMBL" id="JAD15472.1"/>
    </source>
</evidence>
<accession>A0A0A8XUT3</accession>
<reference evidence="1" key="1">
    <citation type="submission" date="2014-09" db="EMBL/GenBank/DDBJ databases">
        <authorList>
            <person name="Magalhaes I.L.F."/>
            <person name="Oliveira U."/>
            <person name="Santos F.R."/>
            <person name="Vidigal T.H.D.A."/>
            <person name="Brescovit A.D."/>
            <person name="Santos A.J."/>
        </authorList>
    </citation>
    <scope>NUCLEOTIDE SEQUENCE</scope>
    <source>
        <tissue evidence="1">Shoot tissue taken approximately 20 cm above the soil surface</tissue>
    </source>
</reference>
<dbReference type="AlphaFoldDB" id="A0A0A8XUT3"/>